<comment type="caution">
    <text evidence="4">The sequence shown here is derived from an EMBL/GenBank/DDBJ whole genome shotgun (WGS) entry which is preliminary data.</text>
</comment>
<dbReference type="FunFam" id="2.30.33.40:FF:000001">
    <property type="entry name" value="10 kDa chaperonin"/>
    <property type="match status" value="1"/>
</dbReference>
<sequence>MIKPLHDYVLLEKVPSEKKVGSIVLTTEKKTGNVATVVAIGPGKKDEKGNLVEVNAKVGEKVVYREYSGTDVEDEGKKYILLKDEDILATIE</sequence>
<dbReference type="GO" id="GO:0044183">
    <property type="term" value="F:protein folding chaperone"/>
    <property type="evidence" value="ECO:0007669"/>
    <property type="project" value="InterPro"/>
</dbReference>
<evidence type="ECO:0000256" key="1">
    <source>
        <dbReference type="ARBA" id="ARBA00006975"/>
    </source>
</evidence>
<dbReference type="CDD" id="cd00320">
    <property type="entry name" value="cpn10"/>
    <property type="match status" value="1"/>
</dbReference>
<dbReference type="PRINTS" id="PR00297">
    <property type="entry name" value="CHAPERONIN10"/>
</dbReference>
<accession>A0A9D9DG95</accession>
<dbReference type="GO" id="GO:0051082">
    <property type="term" value="F:unfolded protein binding"/>
    <property type="evidence" value="ECO:0007669"/>
    <property type="project" value="TreeGrafter"/>
</dbReference>
<dbReference type="GO" id="GO:0051087">
    <property type="term" value="F:protein-folding chaperone binding"/>
    <property type="evidence" value="ECO:0007669"/>
    <property type="project" value="TreeGrafter"/>
</dbReference>
<evidence type="ECO:0000256" key="3">
    <source>
        <dbReference type="RuleBase" id="RU000535"/>
    </source>
</evidence>
<dbReference type="InterPro" id="IPR011032">
    <property type="entry name" value="GroES-like_sf"/>
</dbReference>
<keyword evidence="2 3" id="KW-0143">Chaperone</keyword>
<name>A0A9D9DG95_9FIRM</name>
<dbReference type="InterPro" id="IPR037124">
    <property type="entry name" value="Chaperonin_GroES_sf"/>
</dbReference>
<gene>
    <name evidence="4" type="ORF">IAC61_00765</name>
</gene>
<dbReference type="InterPro" id="IPR020818">
    <property type="entry name" value="Chaperonin_GroES"/>
</dbReference>
<reference evidence="4" key="1">
    <citation type="submission" date="2020-10" db="EMBL/GenBank/DDBJ databases">
        <authorList>
            <person name="Gilroy R."/>
        </authorList>
    </citation>
    <scope>NUCLEOTIDE SEQUENCE</scope>
    <source>
        <strain evidence="4">17113</strain>
    </source>
</reference>
<protein>
    <recommendedName>
        <fullName evidence="3">10 kDa chaperonin</fullName>
    </recommendedName>
</protein>
<proteinExistence type="inferred from homology"/>
<evidence type="ECO:0000313" key="5">
    <source>
        <dbReference type="Proteomes" id="UP000823634"/>
    </source>
</evidence>
<dbReference type="PANTHER" id="PTHR10772:SF63">
    <property type="entry name" value="20 KDA CHAPERONIN, CHLOROPLASTIC"/>
    <property type="match status" value="1"/>
</dbReference>
<dbReference type="SUPFAM" id="SSF50129">
    <property type="entry name" value="GroES-like"/>
    <property type="match status" value="1"/>
</dbReference>
<dbReference type="Pfam" id="PF00166">
    <property type="entry name" value="Cpn10"/>
    <property type="match status" value="1"/>
</dbReference>
<evidence type="ECO:0000313" key="4">
    <source>
        <dbReference type="EMBL" id="MBO8425836.1"/>
    </source>
</evidence>
<dbReference type="EMBL" id="JADINA010000007">
    <property type="protein sequence ID" value="MBO8425836.1"/>
    <property type="molecule type" value="Genomic_DNA"/>
</dbReference>
<reference evidence="4" key="2">
    <citation type="journal article" date="2021" name="PeerJ">
        <title>Extensive microbial diversity within the chicken gut microbiome revealed by metagenomics and culture.</title>
        <authorList>
            <person name="Gilroy R."/>
            <person name="Ravi A."/>
            <person name="Getino M."/>
            <person name="Pursley I."/>
            <person name="Horton D.L."/>
            <person name="Alikhan N.F."/>
            <person name="Baker D."/>
            <person name="Gharbi K."/>
            <person name="Hall N."/>
            <person name="Watson M."/>
            <person name="Adriaenssens E.M."/>
            <person name="Foster-Nyarko E."/>
            <person name="Jarju S."/>
            <person name="Secka A."/>
            <person name="Antonio M."/>
            <person name="Oren A."/>
            <person name="Chaudhuri R.R."/>
            <person name="La Ragione R."/>
            <person name="Hildebrand F."/>
            <person name="Pallen M.J."/>
        </authorList>
    </citation>
    <scope>NUCLEOTIDE SEQUENCE</scope>
    <source>
        <strain evidence="4">17113</strain>
    </source>
</reference>
<organism evidence="4 5">
    <name type="scientific">Candidatus Alloenteromonas pullistercoris</name>
    <dbReference type="NCBI Taxonomy" id="2840785"/>
    <lineage>
        <taxon>Bacteria</taxon>
        <taxon>Bacillati</taxon>
        <taxon>Bacillota</taxon>
        <taxon>Bacillota incertae sedis</taxon>
        <taxon>Candidatus Alloenteromonas</taxon>
    </lineage>
</organism>
<comment type="similarity">
    <text evidence="1 3">Belongs to the GroES chaperonin family.</text>
</comment>
<comment type="subunit">
    <text evidence="3">Heptamer of 7 subunits arranged in a ring.</text>
</comment>
<dbReference type="AlphaFoldDB" id="A0A9D9DG95"/>
<dbReference type="GO" id="GO:0046872">
    <property type="term" value="F:metal ion binding"/>
    <property type="evidence" value="ECO:0007669"/>
    <property type="project" value="TreeGrafter"/>
</dbReference>
<dbReference type="PANTHER" id="PTHR10772">
    <property type="entry name" value="10 KDA HEAT SHOCK PROTEIN"/>
    <property type="match status" value="1"/>
</dbReference>
<evidence type="ECO:0000256" key="2">
    <source>
        <dbReference type="ARBA" id="ARBA00023186"/>
    </source>
</evidence>
<comment type="function">
    <text evidence="3">Together with the chaperonin GroEL, plays an essential role in assisting protein folding. The GroEL-GroES system forms a nano-cage that allows encapsulation of the non-native substrate proteins and provides a physical environment optimized to promote and accelerate protein folding. GroES binds to the apical surface of the GroEL ring, thereby capping the opening of the GroEL channel.</text>
</comment>
<dbReference type="Gene3D" id="2.30.33.40">
    <property type="entry name" value="GroES chaperonin"/>
    <property type="match status" value="1"/>
</dbReference>
<dbReference type="Proteomes" id="UP000823634">
    <property type="component" value="Unassembled WGS sequence"/>
</dbReference>
<dbReference type="GO" id="GO:0005524">
    <property type="term" value="F:ATP binding"/>
    <property type="evidence" value="ECO:0007669"/>
    <property type="project" value="InterPro"/>
</dbReference>
<dbReference type="SMART" id="SM00883">
    <property type="entry name" value="Cpn10"/>
    <property type="match status" value="1"/>
</dbReference>